<dbReference type="GO" id="GO:0030170">
    <property type="term" value="F:pyridoxal phosphate binding"/>
    <property type="evidence" value="ECO:0007669"/>
    <property type="project" value="InterPro"/>
</dbReference>
<dbReference type="Gene3D" id="3.40.640.10">
    <property type="entry name" value="Type I PLP-dependent aspartate aminotransferase-like (Major domain)"/>
    <property type="match status" value="1"/>
</dbReference>
<evidence type="ECO:0000256" key="3">
    <source>
        <dbReference type="ARBA" id="ARBA00022898"/>
    </source>
</evidence>
<evidence type="ECO:0000259" key="8">
    <source>
        <dbReference type="Pfam" id="PF22930"/>
    </source>
</evidence>
<feature type="domain" description="PDXDC1/PDXD2 second" evidence="8">
    <location>
        <begin position="462"/>
        <end position="536"/>
    </location>
</feature>
<dbReference type="PANTHER" id="PTHR42735:SF1">
    <property type="entry name" value="PYRIDOXAL-DEPENDENT DECARBOXYLASE DOMAIN-CONTAINING PROTEIN 1-RELATED"/>
    <property type="match status" value="1"/>
</dbReference>
<dbReference type="Pfam" id="PF22930">
    <property type="entry name" value="PDXDC1-like_cen"/>
    <property type="match status" value="1"/>
</dbReference>
<evidence type="ECO:0000256" key="5">
    <source>
        <dbReference type="ARBA" id="ARBA00038302"/>
    </source>
</evidence>
<keyword evidence="3" id="KW-0663">Pyridoxal phosphate</keyword>
<protein>
    <recommendedName>
        <fullName evidence="6">Pyridoxal-dependent decarboxylase domain-containing protein 1</fullName>
    </recommendedName>
</protein>
<accession>A0AAN7P549</accession>
<organism evidence="10 11">
    <name type="scientific">Aquatica leii</name>
    <dbReference type="NCBI Taxonomy" id="1421715"/>
    <lineage>
        <taxon>Eukaryota</taxon>
        <taxon>Metazoa</taxon>
        <taxon>Ecdysozoa</taxon>
        <taxon>Arthropoda</taxon>
        <taxon>Hexapoda</taxon>
        <taxon>Insecta</taxon>
        <taxon>Pterygota</taxon>
        <taxon>Neoptera</taxon>
        <taxon>Endopterygota</taxon>
        <taxon>Coleoptera</taxon>
        <taxon>Polyphaga</taxon>
        <taxon>Elateriformia</taxon>
        <taxon>Elateroidea</taxon>
        <taxon>Lampyridae</taxon>
        <taxon>Luciolinae</taxon>
        <taxon>Aquatica</taxon>
    </lineage>
</organism>
<evidence type="ECO:0000256" key="6">
    <source>
        <dbReference type="ARBA" id="ARBA00047190"/>
    </source>
</evidence>
<dbReference type="AlphaFoldDB" id="A0AAN7P549"/>
<feature type="region of interest" description="Disordered" evidence="7">
    <location>
        <begin position="731"/>
        <end position="775"/>
    </location>
</feature>
<dbReference type="InterPro" id="IPR015421">
    <property type="entry name" value="PyrdxlP-dep_Trfase_major"/>
</dbReference>
<dbReference type="PANTHER" id="PTHR42735">
    <property type="match status" value="1"/>
</dbReference>
<dbReference type="GO" id="GO:0019752">
    <property type="term" value="P:carboxylic acid metabolic process"/>
    <property type="evidence" value="ECO:0007669"/>
    <property type="project" value="InterPro"/>
</dbReference>
<feature type="compositionally biased region" description="Basic and acidic residues" evidence="7">
    <location>
        <begin position="891"/>
        <end position="910"/>
    </location>
</feature>
<gene>
    <name evidence="10" type="ORF">RN001_013941</name>
</gene>
<dbReference type="InterPro" id="IPR015422">
    <property type="entry name" value="PyrdxlP-dep_Trfase_small"/>
</dbReference>
<dbReference type="InterPro" id="IPR015424">
    <property type="entry name" value="PyrdxlP-dep_Trfase"/>
</dbReference>
<evidence type="ECO:0000256" key="2">
    <source>
        <dbReference type="ARBA" id="ARBA00022793"/>
    </source>
</evidence>
<feature type="domain" description="PDXDC1-like third" evidence="9">
    <location>
        <begin position="542"/>
        <end position="645"/>
    </location>
</feature>
<evidence type="ECO:0000256" key="4">
    <source>
        <dbReference type="ARBA" id="ARBA00023239"/>
    </source>
</evidence>
<dbReference type="GO" id="GO:0016831">
    <property type="term" value="F:carboxy-lyase activity"/>
    <property type="evidence" value="ECO:0007669"/>
    <property type="project" value="UniProtKB-KW"/>
</dbReference>
<reference evidence="11" key="1">
    <citation type="submission" date="2023-01" db="EMBL/GenBank/DDBJ databases">
        <title>Key to firefly adult light organ development and bioluminescence: homeobox transcription factors regulate luciferase expression and transportation to peroxisome.</title>
        <authorList>
            <person name="Fu X."/>
        </authorList>
    </citation>
    <scope>NUCLEOTIDE SEQUENCE [LARGE SCALE GENOMIC DNA]</scope>
</reference>
<dbReference type="InterPro" id="IPR055102">
    <property type="entry name" value="PDXDC1-like_3rd"/>
</dbReference>
<keyword evidence="2" id="KW-0210">Decarboxylase</keyword>
<dbReference type="Gene3D" id="3.90.1150.10">
    <property type="entry name" value="Aspartate Aminotransferase, domain 1"/>
    <property type="match status" value="1"/>
</dbReference>
<evidence type="ECO:0000259" key="9">
    <source>
        <dbReference type="Pfam" id="PF22937"/>
    </source>
</evidence>
<dbReference type="EMBL" id="JARPUR010000006">
    <property type="protein sequence ID" value="KAK4874581.1"/>
    <property type="molecule type" value="Genomic_DNA"/>
</dbReference>
<evidence type="ECO:0000256" key="1">
    <source>
        <dbReference type="ARBA" id="ARBA00001933"/>
    </source>
</evidence>
<dbReference type="Pfam" id="PF22937">
    <property type="entry name" value="PDXDC1-like_cen2"/>
    <property type="match status" value="1"/>
</dbReference>
<keyword evidence="4" id="KW-0456">Lyase</keyword>
<sequence>MANSPIDKAAPKNEKLVNLEITKDNMSPTKTSHLGEIAIEASQIVSRLEQVAEGGKSTELGSAQPTVFLGLEQKRSDEIMQTIEALLAVDDEGETVSLPSLDDISKLVVVSHSIGAYCGGLDRLLLQKLSTRITTDTTRWLGQIFGFLDSVAFYHDDQLEGLVRITRMMLHYKYPRYLEDGALAFSTVPPTIYSSVASPLGVVQHLCRQLGLPLACVRPVPVNTHFGSQHTMDVAALQKMLAEDVNMGRTPLIVIADAGTPIAGHVDNLLRLQELCKLHNVWLHLRGHSLAALALPLSQRNGHNPHIADSFTISLGSWLGVTGLPMVTLYRLWDINKEPNLRNRQVGATRESTLPLIAGLSTDHQGRRIVSLPLWILLQSLGKEGFHSRIRDAFLSSERLWAAIDVYRHVRVLSQKPGGESGLYTVSELISKPVNIPILLETTASCVVFQFIPEVKENEVLTKVPHYYDKLNSWLGQILQLDAPQVNIDICDLENVGVVLRYCPFENTTPNQPSLEDIQTFIQCLEQQLVILRATVQQKETFTKLVEVSPVLKLVELPEWAGLGGVRYAPEGWEQLLTDQAKEELNNLNIALVDALRTTDSAFSLGEGVDGLMCVRFGMLTAQSDVEELLNLVIRVGQSVEENSRVLDSMSEIVKRGIETATLDLQKENEERLWQEGILRHVPVVGTFVNWWSPKNKESGIRGRSLNLTQGVVESTENIYKYHMQIASGGVTPAGAKSPPTPLIQTPVGGNHSRSSSHASNQSGSHTIQNTSIQNQGQNAIAQIQGKVDVPIDNKDVPLTNVAIIPEVTPVITSNIPKEDEQVRGSQRLSGNMPPKKDDVSSSVTLPTEQFCELLLSIQQPSRSSDSTPTPKEQNKTCEDIFKESPNNLDVHFDGSDRAAIPEDGIESKESTPTQDNVVRAPGKPTFLRTGSRGRPEKIIKQSLKA</sequence>
<dbReference type="Proteomes" id="UP001353858">
    <property type="component" value="Unassembled WGS sequence"/>
</dbReference>
<name>A0AAN7P549_9COLE</name>
<dbReference type="InterPro" id="IPR002129">
    <property type="entry name" value="PyrdxlP-dep_de-COase"/>
</dbReference>
<comment type="caution">
    <text evidence="10">The sequence shown here is derived from an EMBL/GenBank/DDBJ whole genome shotgun (WGS) entry which is preliminary data.</text>
</comment>
<proteinExistence type="inferred from homology"/>
<comment type="similarity">
    <text evidence="5">Belongs to the group II decarboxylase family. Sphingosine-1-phosphate lyase subfamily.</text>
</comment>
<comment type="cofactor">
    <cofactor evidence="1">
        <name>pyridoxal 5'-phosphate</name>
        <dbReference type="ChEBI" id="CHEBI:597326"/>
    </cofactor>
</comment>
<keyword evidence="11" id="KW-1185">Reference proteome</keyword>
<feature type="region of interest" description="Disordered" evidence="7">
    <location>
        <begin position="884"/>
        <end position="946"/>
    </location>
</feature>
<evidence type="ECO:0000256" key="7">
    <source>
        <dbReference type="SAM" id="MobiDB-lite"/>
    </source>
</evidence>
<dbReference type="SUPFAM" id="SSF53383">
    <property type="entry name" value="PLP-dependent transferases"/>
    <property type="match status" value="1"/>
</dbReference>
<dbReference type="Pfam" id="PF00282">
    <property type="entry name" value="Pyridoxal_deC"/>
    <property type="match status" value="1"/>
</dbReference>
<dbReference type="InterPro" id="IPR050477">
    <property type="entry name" value="GrpII_AminoAcid_Decarb"/>
</dbReference>
<feature type="compositionally biased region" description="Low complexity" evidence="7">
    <location>
        <begin position="749"/>
        <end position="766"/>
    </location>
</feature>
<feature type="region of interest" description="Disordered" evidence="7">
    <location>
        <begin position="816"/>
        <end position="844"/>
    </location>
</feature>
<evidence type="ECO:0000313" key="11">
    <source>
        <dbReference type="Proteomes" id="UP001353858"/>
    </source>
</evidence>
<evidence type="ECO:0000313" key="10">
    <source>
        <dbReference type="EMBL" id="KAK4874581.1"/>
    </source>
</evidence>
<dbReference type="InterPro" id="IPR055103">
    <property type="entry name" value="PDXDC1-like_2nd"/>
</dbReference>